<evidence type="ECO:0000256" key="4">
    <source>
        <dbReference type="ARBA" id="ARBA00022777"/>
    </source>
</evidence>
<evidence type="ECO:0000256" key="5">
    <source>
        <dbReference type="ARBA" id="ARBA00022840"/>
    </source>
</evidence>
<keyword evidence="2" id="KW-0808">Transferase</keyword>
<dbReference type="InterPro" id="IPR011009">
    <property type="entry name" value="Kinase-like_dom_sf"/>
</dbReference>
<protein>
    <recommendedName>
        <fullName evidence="12">Protein kinase domain-containing protein</fullName>
    </recommendedName>
</protein>
<keyword evidence="5 6" id="KW-0067">ATP-binding</keyword>
<dbReference type="InterPro" id="IPR000961">
    <property type="entry name" value="AGC-kinase_C"/>
</dbReference>
<dbReference type="CDD" id="cd05123">
    <property type="entry name" value="STKc_AGC"/>
    <property type="match status" value="1"/>
</dbReference>
<dbReference type="InterPro" id="IPR008271">
    <property type="entry name" value="Ser/Thr_kinase_AS"/>
</dbReference>
<feature type="region of interest" description="Disordered" evidence="7">
    <location>
        <begin position="1"/>
        <end position="84"/>
    </location>
</feature>
<dbReference type="GO" id="GO:0005952">
    <property type="term" value="C:cAMP-dependent protein kinase complex"/>
    <property type="evidence" value="ECO:0007669"/>
    <property type="project" value="TreeGrafter"/>
</dbReference>
<dbReference type="PROSITE" id="PS51285">
    <property type="entry name" value="AGC_KINASE_CTER"/>
    <property type="match status" value="1"/>
</dbReference>
<dbReference type="InterPro" id="IPR045270">
    <property type="entry name" value="STKc_AGC"/>
</dbReference>
<dbReference type="EMBL" id="HBHJ01010028">
    <property type="protein sequence ID" value="CAD9676642.1"/>
    <property type="molecule type" value="Transcribed_RNA"/>
</dbReference>
<feature type="binding site" evidence="6">
    <location>
        <position position="395"/>
    </location>
    <ligand>
        <name>ATP</name>
        <dbReference type="ChEBI" id="CHEBI:30616"/>
    </ligand>
</feature>
<dbReference type="SMART" id="SM00220">
    <property type="entry name" value="S_TKc"/>
    <property type="match status" value="1"/>
</dbReference>
<dbReference type="Gene3D" id="3.30.200.20">
    <property type="entry name" value="Phosphorylase Kinase, domain 1"/>
    <property type="match status" value="1"/>
</dbReference>
<dbReference type="InterPro" id="IPR000719">
    <property type="entry name" value="Prot_kinase_dom"/>
</dbReference>
<evidence type="ECO:0000256" key="1">
    <source>
        <dbReference type="ARBA" id="ARBA00022527"/>
    </source>
</evidence>
<dbReference type="GO" id="GO:0005524">
    <property type="term" value="F:ATP binding"/>
    <property type="evidence" value="ECO:0007669"/>
    <property type="project" value="UniProtKB-UniRule"/>
</dbReference>
<feature type="compositionally biased region" description="Low complexity" evidence="7">
    <location>
        <begin position="30"/>
        <end position="50"/>
    </location>
</feature>
<keyword evidence="3 6" id="KW-0547">Nucleotide-binding</keyword>
<dbReference type="SUPFAM" id="SSF56112">
    <property type="entry name" value="Protein kinase-like (PK-like)"/>
    <property type="match status" value="1"/>
</dbReference>
<accession>A0A6U0YWM1</accession>
<evidence type="ECO:0008006" key="12">
    <source>
        <dbReference type="Google" id="ProtNLM"/>
    </source>
</evidence>
<feature type="domain" description="AGC-kinase C-terminal" evidence="9">
    <location>
        <begin position="629"/>
        <end position="649"/>
    </location>
</feature>
<keyword evidence="1" id="KW-0723">Serine/threonine-protein kinase</keyword>
<name>A0A6U0YWM1_9STRA</name>
<dbReference type="PROSITE" id="PS50011">
    <property type="entry name" value="PROTEIN_KINASE_DOM"/>
    <property type="match status" value="1"/>
</dbReference>
<evidence type="ECO:0000259" key="9">
    <source>
        <dbReference type="PROSITE" id="PS51285"/>
    </source>
</evidence>
<dbReference type="PANTHER" id="PTHR24353">
    <property type="entry name" value="CYCLIC NUCLEOTIDE-DEPENDENT PROTEIN KINASE"/>
    <property type="match status" value="1"/>
</dbReference>
<feature type="domain" description="Protein kinase" evidence="8">
    <location>
        <begin position="364"/>
        <end position="628"/>
    </location>
</feature>
<sequence length="649" mass="72018">MPSMFMVRRRSESLARRPSSRSLSRRRSTRTGSRSTSGGTEPLGAASSSPSGPPPPRSASTRPRPRLPPTTVDASMDPTTDKASLVAIRERVQRRRSSIENLMLGLQIFTGEDDARTESIGRRQSSRSLLEGGELGSRRSTAEYMELLDEAGNIVPGREQRITTTLAVRRPSQVQRREMRAMDSKDAFLDPLTARLRLAQGGALGGAPAAARPAAAEVYDLVAARSPRHRKALLGESGTSGVGQDMLDPTGPSIRRRRSDPGVARAAELIRKQQAGGGGNHAHSPRHRDAHTPKAPSSPRASPPPPPLKQAAEPRQEPVAGRPRSSSSQPKRRASHGAPMLQDAGLAFRGFKMTRRPDITLSEMRIKSKLGEGQFGRVLCVEVGPEDQPEKMAMKILERQRFSSARHEAMVMAERRLIEKINHPFHIKLINTYKTPTRLFMLMELAPGQDLSRRITNQGIKDLSAVQFYAACIVLALRYLHMNGIIHRDVKPSNLLIDSSGYVKVCDYGFSKELPIGGRARTFTGTYAYLSPELCRRESYDHGVDVWTIGVTIYEMVYGRTPFEADGRGPDFPQQTIQNILHKDLVFPELMPFPFPGRMLVKGLLRRDRSERLGADLNYTALLEHKFFANIDWEELEAKRIPAPYVPDV</sequence>
<feature type="region of interest" description="Disordered" evidence="7">
    <location>
        <begin position="233"/>
        <end position="349"/>
    </location>
</feature>
<dbReference type="Gene3D" id="1.10.510.10">
    <property type="entry name" value="Transferase(Phosphotransferase) domain 1"/>
    <property type="match status" value="1"/>
</dbReference>
<dbReference type="InterPro" id="IPR017441">
    <property type="entry name" value="Protein_kinase_ATP_BS"/>
</dbReference>
<gene>
    <name evidence="10" type="ORF">RMAR1173_LOCUS6510</name>
    <name evidence="11" type="ORF">RMAR1173_LOCUS6511</name>
</gene>
<dbReference type="AlphaFoldDB" id="A0A6U0YWM1"/>
<keyword evidence="4" id="KW-0418">Kinase</keyword>
<reference evidence="10" key="1">
    <citation type="submission" date="2021-01" db="EMBL/GenBank/DDBJ databases">
        <authorList>
            <person name="Corre E."/>
            <person name="Pelletier E."/>
            <person name="Niang G."/>
            <person name="Scheremetjew M."/>
            <person name="Finn R."/>
            <person name="Kale V."/>
            <person name="Holt S."/>
            <person name="Cochrane G."/>
            <person name="Meng A."/>
            <person name="Brown T."/>
            <person name="Cohen L."/>
        </authorList>
    </citation>
    <scope>NUCLEOTIDE SEQUENCE</scope>
    <source>
        <strain evidence="10">CCMP1243</strain>
    </source>
</reference>
<organism evidence="10">
    <name type="scientific">Rhizochromulina marina</name>
    <dbReference type="NCBI Taxonomy" id="1034831"/>
    <lineage>
        <taxon>Eukaryota</taxon>
        <taxon>Sar</taxon>
        <taxon>Stramenopiles</taxon>
        <taxon>Ochrophyta</taxon>
        <taxon>Dictyochophyceae</taxon>
        <taxon>Rhizochromulinales</taxon>
        <taxon>Rhizochromulina</taxon>
    </lineage>
</organism>
<evidence type="ECO:0000256" key="3">
    <source>
        <dbReference type="ARBA" id="ARBA00022741"/>
    </source>
</evidence>
<dbReference type="PROSITE" id="PS00108">
    <property type="entry name" value="PROTEIN_KINASE_ST"/>
    <property type="match status" value="1"/>
</dbReference>
<evidence type="ECO:0000259" key="8">
    <source>
        <dbReference type="PROSITE" id="PS50011"/>
    </source>
</evidence>
<evidence type="ECO:0000313" key="11">
    <source>
        <dbReference type="EMBL" id="CAD9676642.1"/>
    </source>
</evidence>
<proteinExistence type="predicted"/>
<evidence type="ECO:0000313" key="10">
    <source>
        <dbReference type="EMBL" id="CAD9676641.1"/>
    </source>
</evidence>
<dbReference type="Pfam" id="PF00069">
    <property type="entry name" value="Pkinase"/>
    <property type="match status" value="1"/>
</dbReference>
<dbReference type="PANTHER" id="PTHR24353:SF143">
    <property type="entry name" value="PROTEIN KINASE DOMAIN-CONTAINING PROTEIN"/>
    <property type="match status" value="1"/>
</dbReference>
<evidence type="ECO:0000256" key="2">
    <source>
        <dbReference type="ARBA" id="ARBA00022679"/>
    </source>
</evidence>
<dbReference type="PROSITE" id="PS00107">
    <property type="entry name" value="PROTEIN_KINASE_ATP"/>
    <property type="match status" value="1"/>
</dbReference>
<evidence type="ECO:0000256" key="7">
    <source>
        <dbReference type="SAM" id="MobiDB-lite"/>
    </source>
</evidence>
<dbReference type="EMBL" id="HBHJ01010027">
    <property type="protein sequence ID" value="CAD9676641.1"/>
    <property type="molecule type" value="Transcribed_RNA"/>
</dbReference>
<evidence type="ECO:0000256" key="6">
    <source>
        <dbReference type="PROSITE-ProRule" id="PRU10141"/>
    </source>
</evidence>
<dbReference type="GO" id="GO:0004691">
    <property type="term" value="F:cAMP-dependent protein kinase activity"/>
    <property type="evidence" value="ECO:0007669"/>
    <property type="project" value="TreeGrafter"/>
</dbReference>